<dbReference type="Proteomes" id="UP000265520">
    <property type="component" value="Unassembled WGS sequence"/>
</dbReference>
<protein>
    <submittedName>
        <fullName evidence="2">Uridine-cytidine kinase C-like</fullName>
    </submittedName>
</protein>
<evidence type="ECO:0000256" key="1">
    <source>
        <dbReference type="SAM" id="Phobius"/>
    </source>
</evidence>
<evidence type="ECO:0000313" key="2">
    <source>
        <dbReference type="EMBL" id="MCI75309.1"/>
    </source>
</evidence>
<proteinExistence type="predicted"/>
<keyword evidence="1" id="KW-0472">Membrane</keyword>
<dbReference type="AlphaFoldDB" id="A0A392UNT9"/>
<accession>A0A392UNT9</accession>
<keyword evidence="3" id="KW-1185">Reference proteome</keyword>
<comment type="caution">
    <text evidence="2">The sequence shown here is derived from an EMBL/GenBank/DDBJ whole genome shotgun (WGS) entry which is preliminary data.</text>
</comment>
<organism evidence="2 3">
    <name type="scientific">Trifolium medium</name>
    <dbReference type="NCBI Taxonomy" id="97028"/>
    <lineage>
        <taxon>Eukaryota</taxon>
        <taxon>Viridiplantae</taxon>
        <taxon>Streptophyta</taxon>
        <taxon>Embryophyta</taxon>
        <taxon>Tracheophyta</taxon>
        <taxon>Spermatophyta</taxon>
        <taxon>Magnoliopsida</taxon>
        <taxon>eudicotyledons</taxon>
        <taxon>Gunneridae</taxon>
        <taxon>Pentapetalae</taxon>
        <taxon>rosids</taxon>
        <taxon>fabids</taxon>
        <taxon>Fabales</taxon>
        <taxon>Fabaceae</taxon>
        <taxon>Papilionoideae</taxon>
        <taxon>50 kb inversion clade</taxon>
        <taxon>NPAAA clade</taxon>
        <taxon>Hologalegina</taxon>
        <taxon>IRL clade</taxon>
        <taxon>Trifolieae</taxon>
        <taxon>Trifolium</taxon>
    </lineage>
</organism>
<keyword evidence="2" id="KW-0418">Kinase</keyword>
<keyword evidence="1" id="KW-1133">Transmembrane helix</keyword>
<keyword evidence="2" id="KW-0808">Transferase</keyword>
<sequence>MHQLDTLSNLMHEYFGERSRPGRTDQAGRVREVESVAIPLVLTLAIGAVGVLLFKGLTSKK</sequence>
<dbReference type="EMBL" id="LXQA010879651">
    <property type="protein sequence ID" value="MCI75309.1"/>
    <property type="molecule type" value="Genomic_DNA"/>
</dbReference>
<dbReference type="GO" id="GO:0016301">
    <property type="term" value="F:kinase activity"/>
    <property type="evidence" value="ECO:0007669"/>
    <property type="project" value="UniProtKB-KW"/>
</dbReference>
<reference evidence="2 3" key="1">
    <citation type="journal article" date="2018" name="Front. Plant Sci.">
        <title>Red Clover (Trifolium pratense) and Zigzag Clover (T. medium) - A Picture of Genomic Similarities and Differences.</title>
        <authorList>
            <person name="Dluhosova J."/>
            <person name="Istvanek J."/>
            <person name="Nedelnik J."/>
            <person name="Repkova J."/>
        </authorList>
    </citation>
    <scope>NUCLEOTIDE SEQUENCE [LARGE SCALE GENOMIC DNA]</scope>
    <source>
        <strain evidence="3">cv. 10/8</strain>
        <tissue evidence="2">Leaf</tissue>
    </source>
</reference>
<feature type="transmembrane region" description="Helical" evidence="1">
    <location>
        <begin position="36"/>
        <end position="54"/>
    </location>
</feature>
<evidence type="ECO:0000313" key="3">
    <source>
        <dbReference type="Proteomes" id="UP000265520"/>
    </source>
</evidence>
<name>A0A392UNT9_9FABA</name>
<keyword evidence="1" id="KW-0812">Transmembrane</keyword>